<dbReference type="Pfam" id="PF00005">
    <property type="entry name" value="ABC_tran"/>
    <property type="match status" value="1"/>
</dbReference>
<evidence type="ECO:0000256" key="1">
    <source>
        <dbReference type="ARBA" id="ARBA00005417"/>
    </source>
</evidence>
<feature type="domain" description="ABC transporter" evidence="5">
    <location>
        <begin position="12"/>
        <end position="247"/>
    </location>
</feature>
<dbReference type="SUPFAM" id="SSF52540">
    <property type="entry name" value="P-loop containing nucleoside triphosphate hydrolases"/>
    <property type="match status" value="1"/>
</dbReference>
<dbReference type="PANTHER" id="PTHR42734">
    <property type="entry name" value="METAL TRANSPORT SYSTEM ATP-BINDING PROTEIN TM_0124-RELATED"/>
    <property type="match status" value="1"/>
</dbReference>
<organism evidence="6 7">
    <name type="scientific">Photorhabdus cinerea</name>
    <dbReference type="NCBI Taxonomy" id="471575"/>
    <lineage>
        <taxon>Bacteria</taxon>
        <taxon>Pseudomonadati</taxon>
        <taxon>Pseudomonadota</taxon>
        <taxon>Gammaproteobacteria</taxon>
        <taxon>Enterobacterales</taxon>
        <taxon>Morganellaceae</taxon>
        <taxon>Photorhabdus</taxon>
    </lineage>
</organism>
<evidence type="ECO:0000259" key="5">
    <source>
        <dbReference type="PROSITE" id="PS50893"/>
    </source>
</evidence>
<dbReference type="PANTHER" id="PTHR42734:SF5">
    <property type="entry name" value="IRON TRANSPORT SYSTEM ATP-BINDING PROTEIN HI_0361-RELATED"/>
    <property type="match status" value="1"/>
</dbReference>
<dbReference type="PROSITE" id="PS00211">
    <property type="entry name" value="ABC_TRANSPORTER_1"/>
    <property type="match status" value="1"/>
</dbReference>
<keyword evidence="2" id="KW-0813">Transport</keyword>
<evidence type="ECO:0000256" key="4">
    <source>
        <dbReference type="ARBA" id="ARBA00022840"/>
    </source>
</evidence>
<dbReference type="InterPro" id="IPR003439">
    <property type="entry name" value="ABC_transporter-like_ATP-bd"/>
</dbReference>
<evidence type="ECO:0000256" key="2">
    <source>
        <dbReference type="ARBA" id="ARBA00022448"/>
    </source>
</evidence>
<dbReference type="EMBL" id="PUJW01000003">
    <property type="protein sequence ID" value="NHB91289.1"/>
    <property type="molecule type" value="Genomic_DNA"/>
</dbReference>
<dbReference type="AlphaFoldDB" id="A0A7X5QBG6"/>
<dbReference type="RefSeq" id="WP_166302517.1">
    <property type="nucleotide sequence ID" value="NZ_CAWPIB010000003.1"/>
</dbReference>
<protein>
    <submittedName>
        <fullName evidence="6">Manganese/iron ABC transporter ATP-binding protein</fullName>
    </submittedName>
</protein>
<keyword evidence="3" id="KW-0547">Nucleotide-binding</keyword>
<evidence type="ECO:0000256" key="3">
    <source>
        <dbReference type="ARBA" id="ARBA00022741"/>
    </source>
</evidence>
<dbReference type="InterPro" id="IPR050153">
    <property type="entry name" value="Metal_Ion_Import_ABC"/>
</dbReference>
<sequence>MNCSKPFEHPHLVVDDATVTYNNGHTAIYDASFSITGGTICALVGINGSGKSTLFKTIMGLLNPSQGKVTLSDMPVKSALKKNIIAYVPQTEEVDWNFPVLVSDVVMMGRYGKMGFLRIPGKKDHQAVDEALERVGLTALRNRQIGELSGGQKKRVFLARALAQEGKVLLLDEPFTGVDVKTENAIIDLLCDLRDEGHLVLVSTHNLGSVPEFCDHVILINRTVLASGPTETTFTQKNLERTFGGVLRHINLSGPELHDDDDPRSLTVITDDERAAVFYGHNHHVPPRQTQQKEKRQP</sequence>
<evidence type="ECO:0000313" key="7">
    <source>
        <dbReference type="Proteomes" id="UP000591844"/>
    </source>
</evidence>
<comment type="caution">
    <text evidence="6">The sequence shown here is derived from an EMBL/GenBank/DDBJ whole genome shotgun (WGS) entry which is preliminary data.</text>
</comment>
<dbReference type="GO" id="GO:0016887">
    <property type="term" value="F:ATP hydrolysis activity"/>
    <property type="evidence" value="ECO:0007669"/>
    <property type="project" value="InterPro"/>
</dbReference>
<dbReference type="InterPro" id="IPR017871">
    <property type="entry name" value="ABC_transporter-like_CS"/>
</dbReference>
<dbReference type="SMART" id="SM00382">
    <property type="entry name" value="AAA"/>
    <property type="match status" value="1"/>
</dbReference>
<name>A0A7X5QBG6_9GAMM</name>
<reference evidence="6 7" key="1">
    <citation type="submission" date="2018-02" db="EMBL/GenBank/DDBJ databases">
        <authorList>
            <person name="Machado R.A."/>
        </authorList>
    </citation>
    <scope>NUCLEOTIDE SEQUENCE [LARGE SCALE GENOMIC DNA]</scope>
    <source>
        <strain evidence="6 7">DSM 19724</strain>
    </source>
</reference>
<accession>A0A7X5QBG6</accession>
<dbReference type="Proteomes" id="UP000591844">
    <property type="component" value="Unassembled WGS sequence"/>
</dbReference>
<dbReference type="NCBIfam" id="NF011630">
    <property type="entry name" value="PRK15056.1"/>
    <property type="match status" value="1"/>
</dbReference>
<dbReference type="PROSITE" id="PS50893">
    <property type="entry name" value="ABC_TRANSPORTER_2"/>
    <property type="match status" value="1"/>
</dbReference>
<dbReference type="FunFam" id="3.40.50.300:FF:000134">
    <property type="entry name" value="Iron-enterobactin ABC transporter ATP-binding protein"/>
    <property type="match status" value="1"/>
</dbReference>
<keyword evidence="4 6" id="KW-0067">ATP-binding</keyword>
<dbReference type="CDD" id="cd03235">
    <property type="entry name" value="ABC_Metallic_Cations"/>
    <property type="match status" value="1"/>
</dbReference>
<dbReference type="Gene3D" id="3.40.50.300">
    <property type="entry name" value="P-loop containing nucleotide triphosphate hydrolases"/>
    <property type="match status" value="1"/>
</dbReference>
<gene>
    <name evidence="6" type="ORF">C5469_03735</name>
</gene>
<dbReference type="InterPro" id="IPR003593">
    <property type="entry name" value="AAA+_ATPase"/>
</dbReference>
<proteinExistence type="inferred from homology"/>
<keyword evidence="7" id="KW-1185">Reference proteome</keyword>
<evidence type="ECO:0000313" key="6">
    <source>
        <dbReference type="EMBL" id="NHB91289.1"/>
    </source>
</evidence>
<dbReference type="GO" id="GO:0005524">
    <property type="term" value="F:ATP binding"/>
    <property type="evidence" value="ECO:0007669"/>
    <property type="project" value="UniProtKB-KW"/>
</dbReference>
<comment type="similarity">
    <text evidence="1">Belongs to the ABC transporter superfamily.</text>
</comment>
<dbReference type="InterPro" id="IPR027417">
    <property type="entry name" value="P-loop_NTPase"/>
</dbReference>